<feature type="transmembrane region" description="Helical" evidence="1">
    <location>
        <begin position="6"/>
        <end position="25"/>
    </location>
</feature>
<protein>
    <submittedName>
        <fullName evidence="2">Uncharacterized protein</fullName>
    </submittedName>
</protein>
<dbReference type="RefSeq" id="WP_097379321.1">
    <property type="nucleotide sequence ID" value="NZ_NXNI01000001.1"/>
</dbReference>
<sequence length="96" mass="9797">MAISLLVTGVIAAIAAILLSPVFGYSSSAGYHLRGGSLTSKEKAALLKLAKIGAAGAIAAYTAPIILTMSPLLIGAAVIGGVMLVLHYDIPHWRIL</sequence>
<gene>
    <name evidence="2" type="ORF">CP557_07370</name>
</gene>
<name>A0A2A5QUB6_9EURY</name>
<reference evidence="2 3" key="1">
    <citation type="submission" date="2017-09" db="EMBL/GenBank/DDBJ databases">
        <title>Genome sequences of Natrinema ejinorence JCM 13890T.</title>
        <authorList>
            <person name="Roh S.W."/>
            <person name="Kim Y.B."/>
            <person name="Kim J.Y."/>
        </authorList>
    </citation>
    <scope>NUCLEOTIDE SEQUENCE [LARGE SCALE GENOMIC DNA]</scope>
    <source>
        <strain evidence="2 3">JCM 13890</strain>
    </source>
</reference>
<evidence type="ECO:0000313" key="3">
    <source>
        <dbReference type="Proteomes" id="UP000219689"/>
    </source>
</evidence>
<comment type="caution">
    <text evidence="2">The sequence shown here is derived from an EMBL/GenBank/DDBJ whole genome shotgun (WGS) entry which is preliminary data.</text>
</comment>
<proteinExistence type="predicted"/>
<keyword evidence="3" id="KW-1185">Reference proteome</keyword>
<dbReference type="AlphaFoldDB" id="A0A2A5QUB6"/>
<organism evidence="2 3">
    <name type="scientific">Natrinema ejinorense</name>
    <dbReference type="NCBI Taxonomy" id="373386"/>
    <lineage>
        <taxon>Archaea</taxon>
        <taxon>Methanobacteriati</taxon>
        <taxon>Methanobacteriota</taxon>
        <taxon>Stenosarchaea group</taxon>
        <taxon>Halobacteria</taxon>
        <taxon>Halobacteriales</taxon>
        <taxon>Natrialbaceae</taxon>
        <taxon>Natrinema</taxon>
    </lineage>
</organism>
<evidence type="ECO:0000256" key="1">
    <source>
        <dbReference type="SAM" id="Phobius"/>
    </source>
</evidence>
<keyword evidence="1" id="KW-0812">Transmembrane</keyword>
<keyword evidence="1" id="KW-0472">Membrane</keyword>
<keyword evidence="1" id="KW-1133">Transmembrane helix</keyword>
<dbReference type="Proteomes" id="UP000219689">
    <property type="component" value="Unassembled WGS sequence"/>
</dbReference>
<dbReference type="EMBL" id="NXNI01000001">
    <property type="protein sequence ID" value="PCR90373.1"/>
    <property type="molecule type" value="Genomic_DNA"/>
</dbReference>
<evidence type="ECO:0000313" key="2">
    <source>
        <dbReference type="EMBL" id="PCR90373.1"/>
    </source>
</evidence>
<accession>A0A2A5QUB6</accession>
<feature type="transmembrane region" description="Helical" evidence="1">
    <location>
        <begin position="72"/>
        <end position="90"/>
    </location>
</feature>